<gene>
    <name evidence="2" type="ORF">QJS10_CPB04g00976</name>
</gene>
<evidence type="ECO:0000256" key="1">
    <source>
        <dbReference type="SAM" id="MobiDB-lite"/>
    </source>
</evidence>
<reference evidence="2" key="1">
    <citation type="journal article" date="2023" name="Nat. Commun.">
        <title>Diploid and tetraploid genomes of Acorus and the evolution of monocots.</title>
        <authorList>
            <person name="Ma L."/>
            <person name="Liu K.W."/>
            <person name="Li Z."/>
            <person name="Hsiao Y.Y."/>
            <person name="Qi Y."/>
            <person name="Fu T."/>
            <person name="Tang G.D."/>
            <person name="Zhang D."/>
            <person name="Sun W.H."/>
            <person name="Liu D.K."/>
            <person name="Li Y."/>
            <person name="Chen G.Z."/>
            <person name="Liu X.D."/>
            <person name="Liao X.Y."/>
            <person name="Jiang Y.T."/>
            <person name="Yu X."/>
            <person name="Hao Y."/>
            <person name="Huang J."/>
            <person name="Zhao X.W."/>
            <person name="Ke S."/>
            <person name="Chen Y.Y."/>
            <person name="Wu W.L."/>
            <person name="Hsu J.L."/>
            <person name="Lin Y.F."/>
            <person name="Huang M.D."/>
            <person name="Li C.Y."/>
            <person name="Huang L."/>
            <person name="Wang Z.W."/>
            <person name="Zhao X."/>
            <person name="Zhong W.Y."/>
            <person name="Peng D.H."/>
            <person name="Ahmad S."/>
            <person name="Lan S."/>
            <person name="Zhang J.S."/>
            <person name="Tsai W.C."/>
            <person name="Van de Peer Y."/>
            <person name="Liu Z.J."/>
        </authorList>
    </citation>
    <scope>NUCLEOTIDE SEQUENCE</scope>
    <source>
        <strain evidence="2">CP</strain>
    </source>
</reference>
<dbReference type="AlphaFoldDB" id="A0AAV9F1F6"/>
<name>A0AAV9F1F6_ACOCL</name>
<feature type="region of interest" description="Disordered" evidence="1">
    <location>
        <begin position="193"/>
        <end position="214"/>
    </location>
</feature>
<protein>
    <submittedName>
        <fullName evidence="2">UPF0481 protein</fullName>
    </submittedName>
</protein>
<dbReference type="Pfam" id="PF03140">
    <property type="entry name" value="DUF247"/>
    <property type="match status" value="1"/>
</dbReference>
<dbReference type="EMBL" id="JAUJYO010000004">
    <property type="protein sequence ID" value="KAK1319332.1"/>
    <property type="molecule type" value="Genomic_DNA"/>
</dbReference>
<comment type="caution">
    <text evidence="2">The sequence shown here is derived from an EMBL/GenBank/DDBJ whole genome shotgun (WGS) entry which is preliminary data.</text>
</comment>
<dbReference type="InterPro" id="IPR004158">
    <property type="entry name" value="DUF247_pln"/>
</dbReference>
<accession>A0AAV9F1F6</accession>
<proteinExistence type="predicted"/>
<organism evidence="2 3">
    <name type="scientific">Acorus calamus</name>
    <name type="common">Sweet flag</name>
    <dbReference type="NCBI Taxonomy" id="4465"/>
    <lineage>
        <taxon>Eukaryota</taxon>
        <taxon>Viridiplantae</taxon>
        <taxon>Streptophyta</taxon>
        <taxon>Embryophyta</taxon>
        <taxon>Tracheophyta</taxon>
        <taxon>Spermatophyta</taxon>
        <taxon>Magnoliopsida</taxon>
        <taxon>Liliopsida</taxon>
        <taxon>Acoraceae</taxon>
        <taxon>Acorus</taxon>
    </lineage>
</organism>
<evidence type="ECO:0000313" key="3">
    <source>
        <dbReference type="Proteomes" id="UP001180020"/>
    </source>
</evidence>
<dbReference type="Proteomes" id="UP001180020">
    <property type="component" value="Unassembled WGS sequence"/>
</dbReference>
<sequence>MTIKFKKKVNDVLGNVIHHHHLLPLFSRQATPSTSSTGASKCIPSTTELIEAGVKFKVKENATSFLDVTFHDGVMEIPSLKLGDNSESQLRNLIAFEQCYPNTTSHVVFYAFFMDFLVNSPQDILILQHKEIILNWLSGEEEATQLFNQLVIQVNVNSRENYLSGLYNEVTIFCGLRRNKYRASLMRNQFNTERERVHQKKQSMNGTDGDNRHRHGSVMGGVHERLTHHLLIKQNQPCCRPTAGHEVLAKSN</sequence>
<keyword evidence="3" id="KW-1185">Reference proteome</keyword>
<dbReference type="PANTHER" id="PTHR31170:SF25">
    <property type="entry name" value="BNAA09G04570D PROTEIN"/>
    <property type="match status" value="1"/>
</dbReference>
<dbReference type="PANTHER" id="PTHR31170">
    <property type="entry name" value="BNAC04G53230D PROTEIN"/>
    <property type="match status" value="1"/>
</dbReference>
<evidence type="ECO:0000313" key="2">
    <source>
        <dbReference type="EMBL" id="KAK1319332.1"/>
    </source>
</evidence>
<reference evidence="2" key="2">
    <citation type="submission" date="2023-06" db="EMBL/GenBank/DDBJ databases">
        <authorList>
            <person name="Ma L."/>
            <person name="Liu K.-W."/>
            <person name="Li Z."/>
            <person name="Hsiao Y.-Y."/>
            <person name="Qi Y."/>
            <person name="Fu T."/>
            <person name="Tang G."/>
            <person name="Zhang D."/>
            <person name="Sun W.-H."/>
            <person name="Liu D.-K."/>
            <person name="Li Y."/>
            <person name="Chen G.-Z."/>
            <person name="Liu X.-D."/>
            <person name="Liao X.-Y."/>
            <person name="Jiang Y.-T."/>
            <person name="Yu X."/>
            <person name="Hao Y."/>
            <person name="Huang J."/>
            <person name="Zhao X.-W."/>
            <person name="Ke S."/>
            <person name="Chen Y.-Y."/>
            <person name="Wu W.-L."/>
            <person name="Hsu J.-L."/>
            <person name="Lin Y.-F."/>
            <person name="Huang M.-D."/>
            <person name="Li C.-Y."/>
            <person name="Huang L."/>
            <person name="Wang Z.-W."/>
            <person name="Zhao X."/>
            <person name="Zhong W.-Y."/>
            <person name="Peng D.-H."/>
            <person name="Ahmad S."/>
            <person name="Lan S."/>
            <person name="Zhang J.-S."/>
            <person name="Tsai W.-C."/>
            <person name="Van De Peer Y."/>
            <person name="Liu Z.-J."/>
        </authorList>
    </citation>
    <scope>NUCLEOTIDE SEQUENCE</scope>
    <source>
        <strain evidence="2">CP</strain>
        <tissue evidence="2">Leaves</tissue>
    </source>
</reference>